<comment type="caution">
    <text evidence="2">The sequence shown here is derived from an EMBL/GenBank/DDBJ whole genome shotgun (WGS) entry which is preliminary data.</text>
</comment>
<evidence type="ECO:0000259" key="1">
    <source>
        <dbReference type="PROSITE" id="PS51910"/>
    </source>
</evidence>
<feature type="non-terminal residue" evidence="2">
    <location>
        <position position="1"/>
    </location>
</feature>
<dbReference type="PANTHER" id="PTHR46066:SF2">
    <property type="entry name" value="CHITINASE DOMAIN-CONTAINING PROTEIN 1"/>
    <property type="match status" value="1"/>
</dbReference>
<dbReference type="GO" id="GO:0005975">
    <property type="term" value="P:carbohydrate metabolic process"/>
    <property type="evidence" value="ECO:0007669"/>
    <property type="project" value="InterPro"/>
</dbReference>
<dbReference type="Pfam" id="PF00704">
    <property type="entry name" value="Glyco_hydro_18"/>
    <property type="match status" value="1"/>
</dbReference>
<dbReference type="Gene3D" id="3.10.50.10">
    <property type="match status" value="1"/>
</dbReference>
<organism evidence="2 3">
    <name type="scientific">Candidatus Dojkabacteria bacterium</name>
    <dbReference type="NCBI Taxonomy" id="2099670"/>
    <lineage>
        <taxon>Bacteria</taxon>
        <taxon>Candidatus Dojkabacteria</taxon>
    </lineage>
</organism>
<dbReference type="InterPro" id="IPR017853">
    <property type="entry name" value="GH"/>
</dbReference>
<protein>
    <recommendedName>
        <fullName evidence="1">GH18 domain-containing protein</fullName>
    </recommendedName>
</protein>
<dbReference type="InterPro" id="IPR001223">
    <property type="entry name" value="Glyco_hydro18_cat"/>
</dbReference>
<accession>A0A847ET46</accession>
<dbReference type="InterPro" id="IPR029070">
    <property type="entry name" value="Chitinase_insertion_sf"/>
</dbReference>
<evidence type="ECO:0000313" key="2">
    <source>
        <dbReference type="EMBL" id="NLE30961.1"/>
    </source>
</evidence>
<name>A0A847ET46_9BACT</name>
<dbReference type="EMBL" id="JAAZAL010000057">
    <property type="protein sequence ID" value="NLE30961.1"/>
    <property type="molecule type" value="Genomic_DNA"/>
</dbReference>
<proteinExistence type="predicted"/>
<sequence>LLADELHKKNKKLSVTVFAQWENAKYTDHEETRIVQDYSRIGKIADEVRIMAYDYTSPSSTTPGPIGPINWIEEVLKYARIHIPKEKIVLGIHLYSYAWDNSKLSALTNTTVSNMFNKGVKGTYKEGIAEGYATYNCNGENKCEMYYQTKEGIKERRELAKRYKIKGVIYWRLGGELDLLK</sequence>
<dbReference type="Proteomes" id="UP000554004">
    <property type="component" value="Unassembled WGS sequence"/>
</dbReference>
<evidence type="ECO:0000313" key="3">
    <source>
        <dbReference type="Proteomes" id="UP000554004"/>
    </source>
</evidence>
<reference evidence="2 3" key="1">
    <citation type="journal article" date="2020" name="Biotechnol. Biofuels">
        <title>New insights from the biogas microbiome by comprehensive genome-resolved metagenomics of nearly 1600 species originating from multiple anaerobic digesters.</title>
        <authorList>
            <person name="Campanaro S."/>
            <person name="Treu L."/>
            <person name="Rodriguez-R L.M."/>
            <person name="Kovalovszki A."/>
            <person name="Ziels R.M."/>
            <person name="Maus I."/>
            <person name="Zhu X."/>
            <person name="Kougias P.G."/>
            <person name="Basile A."/>
            <person name="Luo G."/>
            <person name="Schluter A."/>
            <person name="Konstantinidis K.T."/>
            <person name="Angelidaki I."/>
        </authorList>
    </citation>
    <scope>NUCLEOTIDE SEQUENCE [LARGE SCALE GENOMIC DNA]</scope>
    <source>
        <strain evidence="2">AS06rmzACSIP_421</strain>
    </source>
</reference>
<feature type="domain" description="GH18" evidence="1">
    <location>
        <begin position="1"/>
        <end position="181"/>
    </location>
</feature>
<dbReference type="PROSITE" id="PS51910">
    <property type="entry name" value="GH18_2"/>
    <property type="match status" value="1"/>
</dbReference>
<dbReference type="SUPFAM" id="SSF51445">
    <property type="entry name" value="(Trans)glycosidases"/>
    <property type="match status" value="1"/>
</dbReference>
<dbReference type="Gene3D" id="3.20.20.80">
    <property type="entry name" value="Glycosidases"/>
    <property type="match status" value="1"/>
</dbReference>
<dbReference type="PANTHER" id="PTHR46066">
    <property type="entry name" value="CHITINASE DOMAIN-CONTAINING PROTEIN 1 FAMILY MEMBER"/>
    <property type="match status" value="1"/>
</dbReference>
<gene>
    <name evidence="2" type="ORF">GX618_01670</name>
</gene>
<dbReference type="AlphaFoldDB" id="A0A847ET46"/>